<gene>
    <name evidence="2" type="ORF">PoB_003774000</name>
</gene>
<dbReference type="Proteomes" id="UP000735302">
    <property type="component" value="Unassembled WGS sequence"/>
</dbReference>
<proteinExistence type="predicted"/>
<comment type="caution">
    <text evidence="2">The sequence shown here is derived from an EMBL/GenBank/DDBJ whole genome shotgun (WGS) entry which is preliminary data.</text>
</comment>
<evidence type="ECO:0000256" key="1">
    <source>
        <dbReference type="SAM" id="MobiDB-lite"/>
    </source>
</evidence>
<name>A0AAV4AWL6_9GAST</name>
<feature type="compositionally biased region" description="Acidic residues" evidence="1">
    <location>
        <begin position="10"/>
        <end position="45"/>
    </location>
</feature>
<organism evidence="2 3">
    <name type="scientific">Plakobranchus ocellatus</name>
    <dbReference type="NCBI Taxonomy" id="259542"/>
    <lineage>
        <taxon>Eukaryota</taxon>
        <taxon>Metazoa</taxon>
        <taxon>Spiralia</taxon>
        <taxon>Lophotrochozoa</taxon>
        <taxon>Mollusca</taxon>
        <taxon>Gastropoda</taxon>
        <taxon>Heterobranchia</taxon>
        <taxon>Euthyneura</taxon>
        <taxon>Panpulmonata</taxon>
        <taxon>Sacoglossa</taxon>
        <taxon>Placobranchoidea</taxon>
        <taxon>Plakobranchidae</taxon>
        <taxon>Plakobranchus</taxon>
    </lineage>
</organism>
<reference evidence="2 3" key="1">
    <citation type="journal article" date="2021" name="Elife">
        <title>Chloroplast acquisition without the gene transfer in kleptoplastic sea slugs, Plakobranchus ocellatus.</title>
        <authorList>
            <person name="Maeda T."/>
            <person name="Takahashi S."/>
            <person name="Yoshida T."/>
            <person name="Shimamura S."/>
            <person name="Takaki Y."/>
            <person name="Nagai Y."/>
            <person name="Toyoda A."/>
            <person name="Suzuki Y."/>
            <person name="Arimoto A."/>
            <person name="Ishii H."/>
            <person name="Satoh N."/>
            <person name="Nishiyama T."/>
            <person name="Hasebe M."/>
            <person name="Maruyama T."/>
            <person name="Minagawa J."/>
            <person name="Obokata J."/>
            <person name="Shigenobu S."/>
        </authorList>
    </citation>
    <scope>NUCLEOTIDE SEQUENCE [LARGE SCALE GENOMIC DNA]</scope>
</reference>
<protein>
    <submittedName>
        <fullName evidence="2">Uncharacterized protein</fullName>
    </submittedName>
</protein>
<sequence>MLLEILIDHDNDDDGDEDDQDDDEEEEEEKVEKEEEEKVEQEKEEEVMVKESAVSETEHSNLFSVNFIRLLLLPLLIAHELRLSMKVISVTSTALPFNLFSDC</sequence>
<dbReference type="AlphaFoldDB" id="A0AAV4AWL6"/>
<evidence type="ECO:0000313" key="2">
    <source>
        <dbReference type="EMBL" id="GFO11235.1"/>
    </source>
</evidence>
<accession>A0AAV4AWL6</accession>
<keyword evidence="3" id="KW-1185">Reference proteome</keyword>
<evidence type="ECO:0000313" key="3">
    <source>
        <dbReference type="Proteomes" id="UP000735302"/>
    </source>
</evidence>
<dbReference type="EMBL" id="BLXT01004258">
    <property type="protein sequence ID" value="GFO11235.1"/>
    <property type="molecule type" value="Genomic_DNA"/>
</dbReference>
<feature type="region of interest" description="Disordered" evidence="1">
    <location>
        <begin position="6"/>
        <end position="46"/>
    </location>
</feature>